<feature type="domain" description="DNA helicase Pif1-like DEAD-box helicase" evidence="4">
    <location>
        <begin position="997"/>
        <end position="1197"/>
    </location>
</feature>
<keyword evidence="1" id="KW-0234">DNA repair</keyword>
<dbReference type="InterPro" id="IPR049163">
    <property type="entry name" value="Pif1-like_2B_dom"/>
</dbReference>
<comment type="cofactor">
    <cofactor evidence="1">
        <name>Mg(2+)</name>
        <dbReference type="ChEBI" id="CHEBI:18420"/>
    </cofactor>
</comment>
<dbReference type="Pfam" id="PF14214">
    <property type="entry name" value="Helitron_like_N"/>
    <property type="match status" value="1"/>
</dbReference>
<dbReference type="PANTHER" id="PTHR10492:SF101">
    <property type="entry name" value="ATP-DEPENDENT DNA HELICASE"/>
    <property type="match status" value="1"/>
</dbReference>
<dbReference type="Pfam" id="PF21530">
    <property type="entry name" value="Pif1_2B_dom"/>
    <property type="match status" value="1"/>
</dbReference>
<dbReference type="SUPFAM" id="SSF52540">
    <property type="entry name" value="P-loop containing nucleoside triphosphate hydrolases"/>
    <property type="match status" value="2"/>
</dbReference>
<sequence length="1397" mass="159030">MEGNSIDDSENANAVMHTPTAMSKLQSSSGRVLRDLTNLPMKKDLDGSLKRSTSIPPPIDVPCKTTITQAGIEVVSTSERVSNKRKRNLNAYSGTVKVNTKMDTSRTTIPLTSIFGRILGDLQNFSGSKVQNGYQSAAGHMSDRTYIHCESKTVVTGTNNSKVTYPSQVGYASNDNSFPEVPSEGRDDQFYDLSSQESDKLSNNSDHVKCLYRDAVSEKANIESMMSRIRKICESKGKTKKTPNPQPITKTIEYVDEGNPTFKCDYCNAKLWYGERLERKKRTKKKPVFSLCCGQGQVKLPLLKESPLLIQRLLFGDDDMSKYYQENIRSINMLFAFTSLGGKVDRSMPKGHGPQPFQLHGENMHLMGSMKPDEGDSAKFSQLYIVDNEREVDDRDSVMSKYKKAADNAKKHNLRKKIIELIINMLDDVNPYVKQFRSARERFGSSGAEKFHMRIVSNREKYGRTYDIPTASEVAGLIPGDFNIEMDNRDIVLQEKQTGWLKRISEIHPSYLALQYPLIFTYGEDGFRLGIKKRATPATEKLKRDHISMRQWFSYRLFERDGECQTLLHSKRLFQQFLVDAFTTIETNRLSYLRQNQVCLRSEGYDSIKQGENQGSTYMSQQGQRFIMPASFTGGPRHFGFPDLFITFICNPKWPEVTRYLSERKLKTEDRPEIACRIFKMKLDSLMEDLTDNEIMGKTVASMYTVEFQKRGLPHSHILLFMHPSSKFLTTDHIDKIISAEIPDKSKEPALYEVVKDTMIHGPCGIVNPNSPCMENGKSSKLFPKSHVDRTTINKEGFPVYMRRDNDRFVDKNGFKCDNRYVIPYNKELSLRYRAHINVEWCNQSGSIKYLFKYINKGQDKMTITVEPPTKGALENNVNNQKAKEENKNEIKDFFKGRYIDISHLIHLYIYIYIYILFLFVLLFSKIGLCLTDAEKKEGALIEIEKILRSNGTSLCNWKSMPKPSRDVNASQNVLIMDELRYDRQVLRNAHDTDFLKLTDEQKKIYEEIMDAVLEKKGGVFFVYGFGGTGKTFLWRLLSAAIRSRGEIVLNVASSGIASLLLQGGRTAHSRFGIPINPDEFSLCNLTPGTDAADLVKEASLIIWDEAPTMSRHCFESLDRSLADIMRNILPVIHSASRAEIVLESLNSSYLWKHCKVLKLTKNIRLLSTDMTPEELRELELFSQWILDVGDGLAGEPNDGDALITIPDEFLIKDSDDPIASISKEIYGDATTLQQNKDPKFFQERAILCPTNEDVNQINQHMLDELEGDERIYLSSDSIDPSDTGSVNDQALTPEFLNTIKASGLPNHNLRLKIGCPVMLLRNIDHDGGLMNGTRLQIIDMYEFCVKARVITGTQVGKIILLPRLSITPSDKKLPFKMRRNIECLRYLNKTITYLHH</sequence>
<keyword evidence="1" id="KW-0067">ATP-binding</keyword>
<dbReference type="Pfam" id="PF05970">
    <property type="entry name" value="PIF1"/>
    <property type="match status" value="1"/>
</dbReference>
<dbReference type="GO" id="GO:0005524">
    <property type="term" value="F:ATP binding"/>
    <property type="evidence" value="ECO:0007669"/>
    <property type="project" value="UniProtKB-KW"/>
</dbReference>
<evidence type="ECO:0000259" key="5">
    <source>
        <dbReference type="Pfam" id="PF14214"/>
    </source>
</evidence>
<organism evidence="7 8">
    <name type="scientific">Brassica oleracea var. oleracea</name>
    <dbReference type="NCBI Taxonomy" id="109376"/>
    <lineage>
        <taxon>Eukaryota</taxon>
        <taxon>Viridiplantae</taxon>
        <taxon>Streptophyta</taxon>
        <taxon>Embryophyta</taxon>
        <taxon>Tracheophyta</taxon>
        <taxon>Spermatophyta</taxon>
        <taxon>Magnoliopsida</taxon>
        <taxon>eudicotyledons</taxon>
        <taxon>Gunneridae</taxon>
        <taxon>Pentapetalae</taxon>
        <taxon>rosids</taxon>
        <taxon>malvids</taxon>
        <taxon>Brassicales</taxon>
        <taxon>Brassicaceae</taxon>
        <taxon>Brassiceae</taxon>
        <taxon>Brassica</taxon>
    </lineage>
</organism>
<dbReference type="eggNOG" id="KOG0987">
    <property type="taxonomic scope" value="Eukaryota"/>
</dbReference>
<accession>A0A0D3BDX2</accession>
<dbReference type="HOGENOM" id="CLU_001324_0_0_1"/>
<comment type="catalytic activity">
    <reaction evidence="1">
        <text>ATP + H2O = ADP + phosphate + H(+)</text>
        <dbReference type="Rhea" id="RHEA:13065"/>
        <dbReference type="ChEBI" id="CHEBI:15377"/>
        <dbReference type="ChEBI" id="CHEBI:15378"/>
        <dbReference type="ChEBI" id="CHEBI:30616"/>
        <dbReference type="ChEBI" id="CHEBI:43474"/>
        <dbReference type="ChEBI" id="CHEBI:456216"/>
        <dbReference type="EC" id="5.6.2.3"/>
    </reaction>
</comment>
<evidence type="ECO:0000259" key="6">
    <source>
        <dbReference type="Pfam" id="PF21530"/>
    </source>
</evidence>
<feature type="domain" description="Helitron helicase-like" evidence="5">
    <location>
        <begin position="552"/>
        <end position="720"/>
    </location>
</feature>
<feature type="compositionally biased region" description="Polar residues" evidence="2">
    <location>
        <begin position="166"/>
        <end position="177"/>
    </location>
</feature>
<dbReference type="InterPro" id="IPR027417">
    <property type="entry name" value="P-loop_NTPase"/>
</dbReference>
<dbReference type="EC" id="5.6.2.3" evidence="1"/>
<dbReference type="GO" id="GO:0043139">
    <property type="term" value="F:5'-3' DNA helicase activity"/>
    <property type="evidence" value="ECO:0007669"/>
    <property type="project" value="UniProtKB-EC"/>
</dbReference>
<keyword evidence="3" id="KW-0812">Transmembrane</keyword>
<dbReference type="GO" id="GO:0006281">
    <property type="term" value="P:DNA repair"/>
    <property type="evidence" value="ECO:0007669"/>
    <property type="project" value="UniProtKB-KW"/>
</dbReference>
<feature type="transmembrane region" description="Helical" evidence="3">
    <location>
        <begin position="908"/>
        <end position="929"/>
    </location>
</feature>
<name>A0A0D3BDX2_BRAOL</name>
<dbReference type="STRING" id="109376.A0A0D3BDX2"/>
<keyword evidence="1" id="KW-0233">DNA recombination</keyword>
<dbReference type="PANTHER" id="PTHR10492">
    <property type="match status" value="1"/>
</dbReference>
<keyword evidence="8" id="KW-1185">Reference proteome</keyword>
<keyword evidence="3" id="KW-0472">Membrane</keyword>
<dbReference type="GO" id="GO:0016887">
    <property type="term" value="F:ATP hydrolysis activity"/>
    <property type="evidence" value="ECO:0007669"/>
    <property type="project" value="RHEA"/>
</dbReference>
<keyword evidence="1" id="KW-0227">DNA damage</keyword>
<reference evidence="7 8" key="1">
    <citation type="journal article" date="2014" name="Genome Biol.">
        <title>Transcriptome and methylome profiling reveals relics of genome dominance in the mesopolyploid Brassica oleracea.</title>
        <authorList>
            <person name="Parkin I.A."/>
            <person name="Koh C."/>
            <person name="Tang H."/>
            <person name="Robinson S.J."/>
            <person name="Kagale S."/>
            <person name="Clarke W.E."/>
            <person name="Town C.D."/>
            <person name="Nixon J."/>
            <person name="Krishnakumar V."/>
            <person name="Bidwell S.L."/>
            <person name="Denoeud F."/>
            <person name="Belcram H."/>
            <person name="Links M.G."/>
            <person name="Just J."/>
            <person name="Clarke C."/>
            <person name="Bender T."/>
            <person name="Huebert T."/>
            <person name="Mason A.S."/>
            <person name="Pires J.C."/>
            <person name="Barker G."/>
            <person name="Moore J."/>
            <person name="Walley P.G."/>
            <person name="Manoli S."/>
            <person name="Batley J."/>
            <person name="Edwards D."/>
            <person name="Nelson M.N."/>
            <person name="Wang X."/>
            <person name="Paterson A.H."/>
            <person name="King G."/>
            <person name="Bancroft I."/>
            <person name="Chalhoub B."/>
            <person name="Sharpe A.G."/>
        </authorList>
    </citation>
    <scope>NUCLEOTIDE SEQUENCE</scope>
    <source>
        <strain evidence="7 8">cv. TO1000</strain>
    </source>
</reference>
<reference evidence="7" key="2">
    <citation type="submission" date="2015-03" db="UniProtKB">
        <authorList>
            <consortium name="EnsemblPlants"/>
        </authorList>
    </citation>
    <scope>IDENTIFICATION</scope>
</reference>
<dbReference type="InterPro" id="IPR010285">
    <property type="entry name" value="DNA_helicase_pif1-like_DEAD"/>
</dbReference>
<dbReference type="GO" id="GO:0000723">
    <property type="term" value="P:telomere maintenance"/>
    <property type="evidence" value="ECO:0007669"/>
    <property type="project" value="InterPro"/>
</dbReference>
<evidence type="ECO:0000259" key="4">
    <source>
        <dbReference type="Pfam" id="PF05970"/>
    </source>
</evidence>
<dbReference type="Gramene" id="Bo3g090190.1">
    <property type="protein sequence ID" value="Bo3g090190.1"/>
    <property type="gene ID" value="Bo3g090190"/>
</dbReference>
<dbReference type="OMA" id="SHILLFM"/>
<dbReference type="Proteomes" id="UP000032141">
    <property type="component" value="Chromosome C3"/>
</dbReference>
<dbReference type="EnsemblPlants" id="Bo3g090190.1">
    <property type="protein sequence ID" value="Bo3g090190.1"/>
    <property type="gene ID" value="Bo3g090190"/>
</dbReference>
<keyword evidence="1" id="KW-0378">Hydrolase</keyword>
<keyword evidence="1" id="KW-0547">Nucleotide-binding</keyword>
<protein>
    <recommendedName>
        <fullName evidence="1">ATP-dependent DNA helicase</fullName>
        <ecNumber evidence="1">5.6.2.3</ecNumber>
    </recommendedName>
</protein>
<proteinExistence type="inferred from homology"/>
<evidence type="ECO:0000256" key="3">
    <source>
        <dbReference type="SAM" id="Phobius"/>
    </source>
</evidence>
<evidence type="ECO:0000313" key="7">
    <source>
        <dbReference type="EnsemblPlants" id="Bo3g090190.1"/>
    </source>
</evidence>
<feature type="region of interest" description="Disordered" evidence="2">
    <location>
        <begin position="166"/>
        <end position="190"/>
    </location>
</feature>
<evidence type="ECO:0000313" key="8">
    <source>
        <dbReference type="Proteomes" id="UP000032141"/>
    </source>
</evidence>
<keyword evidence="3" id="KW-1133">Transmembrane helix</keyword>
<evidence type="ECO:0000256" key="2">
    <source>
        <dbReference type="SAM" id="MobiDB-lite"/>
    </source>
</evidence>
<dbReference type="GO" id="GO:0006310">
    <property type="term" value="P:DNA recombination"/>
    <property type="evidence" value="ECO:0007669"/>
    <property type="project" value="UniProtKB-KW"/>
</dbReference>
<dbReference type="InterPro" id="IPR025476">
    <property type="entry name" value="Helitron_helicase-like"/>
</dbReference>
<keyword evidence="1" id="KW-0347">Helicase</keyword>
<evidence type="ECO:0000256" key="1">
    <source>
        <dbReference type="RuleBase" id="RU363044"/>
    </source>
</evidence>
<feature type="domain" description="DNA helicase Pif1-like 2B" evidence="6">
    <location>
        <begin position="1295"/>
        <end position="1340"/>
    </location>
</feature>
<comment type="similarity">
    <text evidence="1">Belongs to the helicase family.</text>
</comment>
<dbReference type="Gene3D" id="3.40.50.300">
    <property type="entry name" value="P-loop containing nucleotide triphosphate hydrolases"/>
    <property type="match status" value="1"/>
</dbReference>